<comment type="caution">
    <text evidence="2">The sequence shown here is derived from an EMBL/GenBank/DDBJ whole genome shotgun (WGS) entry which is preliminary data.</text>
</comment>
<dbReference type="OrthoDB" id="415411at2759"/>
<evidence type="ECO:0000256" key="1">
    <source>
        <dbReference type="SAM" id="Phobius"/>
    </source>
</evidence>
<keyword evidence="1" id="KW-0472">Membrane</keyword>
<keyword evidence="1" id="KW-1133">Transmembrane helix</keyword>
<accession>A0A7J7K4G2</accession>
<dbReference type="PANTHER" id="PTHR10151:SF120">
    <property type="entry name" value="BIS(5'-ADENOSYL)-TRIPHOSPHATASE"/>
    <property type="match status" value="1"/>
</dbReference>
<name>A0A7J7K4G2_BUGNE</name>
<dbReference type="GO" id="GO:0016787">
    <property type="term" value="F:hydrolase activity"/>
    <property type="evidence" value="ECO:0007669"/>
    <property type="project" value="UniProtKB-ARBA"/>
</dbReference>
<reference evidence="2" key="1">
    <citation type="submission" date="2020-06" db="EMBL/GenBank/DDBJ databases">
        <title>Draft genome of Bugula neritina, a colonial animal packing powerful symbionts and potential medicines.</title>
        <authorList>
            <person name="Rayko M."/>
        </authorList>
    </citation>
    <scope>NUCLEOTIDE SEQUENCE [LARGE SCALE GENOMIC DNA]</scope>
    <source>
        <strain evidence="2">Kwan_BN1</strain>
    </source>
</reference>
<evidence type="ECO:0000313" key="3">
    <source>
        <dbReference type="Proteomes" id="UP000593567"/>
    </source>
</evidence>
<dbReference type="InterPro" id="IPR002591">
    <property type="entry name" value="Phosphodiest/P_Trfase"/>
</dbReference>
<evidence type="ECO:0000313" key="2">
    <source>
        <dbReference type="EMBL" id="KAF6032834.1"/>
    </source>
</evidence>
<dbReference type="EMBL" id="VXIV02001473">
    <property type="protein sequence ID" value="KAF6032834.1"/>
    <property type="molecule type" value="Genomic_DNA"/>
</dbReference>
<organism evidence="2 3">
    <name type="scientific">Bugula neritina</name>
    <name type="common">Brown bryozoan</name>
    <name type="synonym">Sertularia neritina</name>
    <dbReference type="NCBI Taxonomy" id="10212"/>
    <lineage>
        <taxon>Eukaryota</taxon>
        <taxon>Metazoa</taxon>
        <taxon>Spiralia</taxon>
        <taxon>Lophotrochozoa</taxon>
        <taxon>Bryozoa</taxon>
        <taxon>Gymnolaemata</taxon>
        <taxon>Cheilostomatida</taxon>
        <taxon>Flustrina</taxon>
        <taxon>Buguloidea</taxon>
        <taxon>Bugulidae</taxon>
        <taxon>Bugula</taxon>
    </lineage>
</organism>
<dbReference type="CDD" id="cd16018">
    <property type="entry name" value="Enpp"/>
    <property type="match status" value="1"/>
</dbReference>
<keyword evidence="3" id="KW-1185">Reference proteome</keyword>
<dbReference type="Gene3D" id="3.30.1360.180">
    <property type="match status" value="1"/>
</dbReference>
<sequence>MDNDDDDDDDHDRNKLSFKNNLGEQKLLVVSLDGFRYDFLDISGTKTLRKLVSGGVHARSLTSSFITKTFPNHHSIATGLYEENHGIVANSMWDPDWDETFKTCSERKCGRWYGGQPIWNSNEMHGMDLISGRKKRHSGEEETPSKASKKTSGVMYWPGITANINNMTVTFVEKYIDPYANDTKYMNLTQRFDKAISWFTHADTPANLVMIYYEFPDKLCHSHGPESKQVNDSVRAIDNDFDHLLKELEKKSLLNTTNILVVSDHGFADVDGYLYLEDCVKNISEYRVVDNSPIISIWPLDNDDNVDFLYNTISKCDGYVVYRNPSPQLIQRHYSHNNRIPPILVSTKHSENSAKIIITNRNQSWTTKGSHGWDNTWDRMHAVFLANGPAFRKGVSHEPINNVHIYPLMCTILDIDCPPSDGSVEVIRDMFLLEDDEGVDMATVLTVAGVALLCAFFSGIMIIGVCKLAMQKHRHLRLFNSNSSHGLKTIIPLNQERTTLLETSDEEF</sequence>
<feature type="transmembrane region" description="Helical" evidence="1">
    <location>
        <begin position="444"/>
        <end position="470"/>
    </location>
</feature>
<dbReference type="InterPro" id="IPR017850">
    <property type="entry name" value="Alkaline_phosphatase_core_sf"/>
</dbReference>
<dbReference type="Pfam" id="PF01663">
    <property type="entry name" value="Phosphodiest"/>
    <property type="match status" value="1"/>
</dbReference>
<dbReference type="SUPFAM" id="SSF53649">
    <property type="entry name" value="Alkaline phosphatase-like"/>
    <property type="match status" value="1"/>
</dbReference>
<keyword evidence="1" id="KW-0812">Transmembrane</keyword>
<protein>
    <submittedName>
        <fullName evidence="2">ENPP4</fullName>
    </submittedName>
</protein>
<dbReference type="Proteomes" id="UP000593567">
    <property type="component" value="Unassembled WGS sequence"/>
</dbReference>
<dbReference type="AlphaFoldDB" id="A0A7J7K4G2"/>
<gene>
    <name evidence="2" type="ORF">EB796_008879</name>
</gene>
<proteinExistence type="predicted"/>
<dbReference type="PANTHER" id="PTHR10151">
    <property type="entry name" value="ECTONUCLEOTIDE PYROPHOSPHATASE/PHOSPHODIESTERASE"/>
    <property type="match status" value="1"/>
</dbReference>
<dbReference type="Gene3D" id="3.40.720.10">
    <property type="entry name" value="Alkaline Phosphatase, subunit A"/>
    <property type="match status" value="1"/>
</dbReference>